<dbReference type="Proteomes" id="UP000008460">
    <property type="component" value="Chromosome"/>
</dbReference>
<dbReference type="RefSeq" id="WP_013769282.1">
    <property type="nucleotide sequence ID" value="NC_015514.1"/>
</dbReference>
<dbReference type="HOGENOM" id="CLU_1297944_0_0_11"/>
<dbReference type="eggNOG" id="ENOG502ZKQJ">
    <property type="taxonomic scope" value="Bacteria"/>
</dbReference>
<evidence type="ECO:0000313" key="2">
    <source>
        <dbReference type="Proteomes" id="UP000008460"/>
    </source>
</evidence>
<reference evidence="1 2" key="1">
    <citation type="submission" date="2011-04" db="EMBL/GenBank/DDBJ databases">
        <title>Complete sequence of Cellulomonas fimi ATCC 484.</title>
        <authorList>
            <consortium name="US DOE Joint Genome Institute"/>
            <person name="Lucas S."/>
            <person name="Han J."/>
            <person name="Lapidus A."/>
            <person name="Cheng J.-F."/>
            <person name="Goodwin L."/>
            <person name="Pitluck S."/>
            <person name="Peters L."/>
            <person name="Chertkov O."/>
            <person name="Detter J.C."/>
            <person name="Han C."/>
            <person name="Tapia R."/>
            <person name="Land M."/>
            <person name="Hauser L."/>
            <person name="Kyrpides N."/>
            <person name="Ivanova N."/>
            <person name="Ovchinnikova G."/>
            <person name="Pagani I."/>
            <person name="Mead D."/>
            <person name="Brumm P."/>
            <person name="Woyke T."/>
        </authorList>
    </citation>
    <scope>NUCLEOTIDE SEQUENCE [LARGE SCALE GENOMIC DNA]</scope>
    <source>
        <strain evidence="2">ATCC 484 / DSM 20113 / JCM 1341 / NBRC 15513 / NCIMB 8980 / NCTC 7547</strain>
    </source>
</reference>
<proteinExistence type="predicted"/>
<evidence type="ECO:0000313" key="1">
    <source>
        <dbReference type="EMBL" id="AEE44252.1"/>
    </source>
</evidence>
<keyword evidence="2" id="KW-1185">Reference proteome</keyword>
<accession>F4H4Q1</accession>
<dbReference type="PROSITE" id="PS51257">
    <property type="entry name" value="PROKAR_LIPOPROTEIN"/>
    <property type="match status" value="1"/>
</dbReference>
<sequence>MRVRRTVVAATALVAVLGGCSEPSSEPTDTAWEEPAWFAEQDREREEARSALQGCMDGRGWAVPMTEDGGTTTGFTDETEANRFMEDSRACLAESGLESEVALSTDEIEELYDRQLETLECLRREGVELPDAPTRETYVEQTSRFLGGDESATWWEPYADLYTMEENRTIDAAASAAAQAACPQYWVR</sequence>
<dbReference type="KEGG" id="cfi:Celf_0102"/>
<protein>
    <recommendedName>
        <fullName evidence="3">Lipoprotein</fullName>
    </recommendedName>
</protein>
<evidence type="ECO:0008006" key="3">
    <source>
        <dbReference type="Google" id="ProtNLM"/>
    </source>
</evidence>
<dbReference type="AlphaFoldDB" id="F4H4Q1"/>
<name>F4H4Q1_CELFA</name>
<dbReference type="EMBL" id="CP002666">
    <property type="protein sequence ID" value="AEE44252.1"/>
    <property type="molecule type" value="Genomic_DNA"/>
</dbReference>
<dbReference type="STRING" id="590998.Celf_0102"/>
<organism evidence="1 2">
    <name type="scientific">Cellulomonas fimi (strain ATCC 484 / DSM 20113 / JCM 1341 / CCUG 24087 / LMG 16345 / NBRC 15513 / NCIMB 8980 / NCTC 7547 / NRS-133)</name>
    <dbReference type="NCBI Taxonomy" id="590998"/>
    <lineage>
        <taxon>Bacteria</taxon>
        <taxon>Bacillati</taxon>
        <taxon>Actinomycetota</taxon>
        <taxon>Actinomycetes</taxon>
        <taxon>Micrococcales</taxon>
        <taxon>Cellulomonadaceae</taxon>
        <taxon>Cellulomonas</taxon>
    </lineage>
</organism>
<gene>
    <name evidence="1" type="ordered locus">Celf_0102</name>
</gene>